<dbReference type="GO" id="GO:0016491">
    <property type="term" value="F:oxidoreductase activity"/>
    <property type="evidence" value="ECO:0007669"/>
    <property type="project" value="InterPro"/>
</dbReference>
<dbReference type="InterPro" id="IPR050553">
    <property type="entry name" value="Thioredoxin_ResA/DsbE_sf"/>
</dbReference>
<comment type="caution">
    <text evidence="2">The sequence shown here is derived from an EMBL/GenBank/DDBJ whole genome shotgun (WGS) entry which is preliminary data.</text>
</comment>
<evidence type="ECO:0000313" key="2">
    <source>
        <dbReference type="EMBL" id="KGO07912.1"/>
    </source>
</evidence>
<reference evidence="2 3" key="1">
    <citation type="submission" date="2014-10" db="EMBL/GenBank/DDBJ databases">
        <title>Draft genome sequence of the proteorhodopsin-containing marine bacterium Dokdonia donghaensis.</title>
        <authorList>
            <person name="Gomez-Consarnau L."/>
            <person name="Gonzalez J.M."/>
            <person name="Riedel T."/>
            <person name="Jaenicke S."/>
            <person name="Wagner-Doebler I."/>
            <person name="Fuhrman J.A."/>
        </authorList>
    </citation>
    <scope>NUCLEOTIDE SEQUENCE [LARGE SCALE GENOMIC DNA]</scope>
    <source>
        <strain evidence="2 3">DSW-1</strain>
    </source>
</reference>
<dbReference type="Gene3D" id="3.40.30.10">
    <property type="entry name" value="Glutaredoxin"/>
    <property type="match status" value="1"/>
</dbReference>
<dbReference type="RefSeq" id="WP_035328540.1">
    <property type="nucleotide sequence ID" value="NZ_CP015125.1"/>
</dbReference>
<feature type="domain" description="Thioredoxin" evidence="1">
    <location>
        <begin position="37"/>
        <end position="188"/>
    </location>
</feature>
<dbReference type="EMBL" id="JSAQ01000001">
    <property type="protein sequence ID" value="KGO07912.1"/>
    <property type="molecule type" value="Genomic_DNA"/>
</dbReference>
<name>A0A0A2GXH4_9FLAO</name>
<dbReference type="AlphaFoldDB" id="A0A0A2GXH4"/>
<protein>
    <recommendedName>
        <fullName evidence="1">Thioredoxin domain-containing protein</fullName>
    </recommendedName>
</protein>
<evidence type="ECO:0000313" key="3">
    <source>
        <dbReference type="Proteomes" id="UP000030140"/>
    </source>
</evidence>
<dbReference type="PROSITE" id="PS51352">
    <property type="entry name" value="THIOREDOXIN_2"/>
    <property type="match status" value="1"/>
</dbReference>
<accession>A0A0A2GXH4</accession>
<sequence length="190" mass="21435">MKKQKKFTWQNVLFIVGILLLLIPQTRTPIQVALNKVKVAFFSPSAFAKADQQQLKPFTYSLTSLDGVPKEVSIGTGKVTFISYWATWCPPCIAELPSIEALYKDYGDKVEFLLITNENPEVVAKFMAKKDHKLPAVLPAMETPEQLFERSIPTTYIIDKTGHIIIKEKGASNWNSDTVRTTLDELITED</sequence>
<keyword evidence="3" id="KW-1185">Reference proteome</keyword>
<dbReference type="PANTHER" id="PTHR42852">
    <property type="entry name" value="THIOL:DISULFIDE INTERCHANGE PROTEIN DSBE"/>
    <property type="match status" value="1"/>
</dbReference>
<dbReference type="SUPFAM" id="SSF52833">
    <property type="entry name" value="Thioredoxin-like"/>
    <property type="match status" value="1"/>
</dbReference>
<dbReference type="CDD" id="cd02966">
    <property type="entry name" value="TlpA_like_family"/>
    <property type="match status" value="1"/>
</dbReference>
<organism evidence="2 3">
    <name type="scientific">Dokdonia donghaensis DSW-1</name>
    <dbReference type="NCBI Taxonomy" id="1300343"/>
    <lineage>
        <taxon>Bacteria</taxon>
        <taxon>Pseudomonadati</taxon>
        <taxon>Bacteroidota</taxon>
        <taxon>Flavobacteriia</taxon>
        <taxon>Flavobacteriales</taxon>
        <taxon>Flavobacteriaceae</taxon>
        <taxon>Dokdonia</taxon>
    </lineage>
</organism>
<dbReference type="PANTHER" id="PTHR42852:SF17">
    <property type="entry name" value="THIOREDOXIN-LIKE PROTEIN HI_1115"/>
    <property type="match status" value="1"/>
</dbReference>
<dbReference type="InterPro" id="IPR036249">
    <property type="entry name" value="Thioredoxin-like_sf"/>
</dbReference>
<dbReference type="Proteomes" id="UP000030140">
    <property type="component" value="Unassembled WGS sequence"/>
</dbReference>
<gene>
    <name evidence="2" type="ORF">NV36_01255</name>
</gene>
<dbReference type="InterPro" id="IPR013766">
    <property type="entry name" value="Thioredoxin_domain"/>
</dbReference>
<dbReference type="Pfam" id="PF08534">
    <property type="entry name" value="Redoxin"/>
    <property type="match status" value="1"/>
</dbReference>
<proteinExistence type="predicted"/>
<dbReference type="InterPro" id="IPR013740">
    <property type="entry name" value="Redoxin"/>
</dbReference>
<evidence type="ECO:0000259" key="1">
    <source>
        <dbReference type="PROSITE" id="PS51352"/>
    </source>
</evidence>